<evidence type="ECO:0000259" key="7">
    <source>
        <dbReference type="Pfam" id="PF12340"/>
    </source>
</evidence>
<dbReference type="InterPro" id="IPR022105">
    <property type="entry name" value="DUF3645"/>
</dbReference>
<dbReference type="SUPFAM" id="SSF52540">
    <property type="entry name" value="P-loop containing nucleoside triphosphate hydrolases"/>
    <property type="match status" value="1"/>
</dbReference>
<dbReference type="Gene3D" id="3.40.50.300">
    <property type="entry name" value="P-loop containing nucleotide triphosphate hydrolases"/>
    <property type="match status" value="1"/>
</dbReference>
<feature type="domain" description="DUF3638" evidence="7">
    <location>
        <begin position="1726"/>
        <end position="1951"/>
    </location>
</feature>
<dbReference type="Pfam" id="PF12340">
    <property type="entry name" value="DUF3638"/>
    <property type="match status" value="1"/>
</dbReference>
<comment type="catalytic activity">
    <reaction evidence="1">
        <text>Thiol-dependent hydrolysis of ester, thioester, amide, peptide and isopeptide bonds formed by the C-terminal Gly of ubiquitin (a 76-residue protein attached to proteins as an intracellular targeting signal).</text>
        <dbReference type="EC" id="3.4.19.12"/>
    </reaction>
</comment>
<keyword evidence="4" id="KW-0833">Ubl conjugation pathway</keyword>
<dbReference type="Pfam" id="PF12359">
    <property type="entry name" value="DUF3645"/>
    <property type="match status" value="1"/>
</dbReference>
<dbReference type="InterPro" id="IPR051346">
    <property type="entry name" value="OTU_Deubiquitinase"/>
</dbReference>
<dbReference type="EMBL" id="NBSH01000017">
    <property type="protein sequence ID" value="ORX33848.1"/>
    <property type="molecule type" value="Genomic_DNA"/>
</dbReference>
<evidence type="ECO:0000256" key="5">
    <source>
        <dbReference type="ARBA" id="ARBA00022801"/>
    </source>
</evidence>
<sequence length="2861" mass="321383">MAKLEVSRNSATGHTKILYEQLFSTLSSTVKMQTERASSVLEAIWLSYRESTTLKVPFVPDRATNDALSLRLSQSGQFLDNLLSMPDAGVTAKRAVPPSAIPAIQSADRFNAPIYAAVGKDQRLVDNRFSVQSFGHRQQCLELAKDIRDVLQTILSFDHGDPEDISPHLLTIFELWVRLDRIATGLWPLLKEFDPCFSSDILDALQLLESADVERLRQVQDYLQKRKRACTYPTVTLFSPIGQNSFAVRFVAQSSALQALERGIRAKNDSAREKALLAWQRASDEFDEHTTEYHSGTCRCTFYCGKRDVRGCTRCWHGRARFTLTVQVHEDYLPSIDSEMKAVIFELGIDSELAEYRDVTWLIFKRLLHPGRPNNVKVESVLHRHGPLTGYRQSKANLTLGSRTKYFQQTHYKFSSFGGKPSKSSILLPCGASFYLLDDEDNLWPSDFHGQLTLQHLCHVLIPQPLEDTSVFNLGNHPDTVIDGPSSYQTIANQTKRPSTCSDQEFAALQRLLHGKMTRWPNLLLELGATNLGFSNVDTSRMVSQLSLQAGPYDPGSTNSDTIHVLFKEPAFCSQLFDRIRAHFDIIRSNWREVGYMSMLVTLTLRALYLCTTTDTIQQASRLLLDFRETLLEWIISLRQDFKDVTEDDVATRTATYIVQASLLCRRTFNVYLSYRSEANLPFAQDDLAAWTVASAALQENISVSMELLDSALKRLFHRDARLAFRLGNTLRQGIRDFPEGVSDGMSRHWLGTSKTSKFTRWTFQGDEKDNWLQSDLIEYRQGRSYSEPIQFHLLEGHLLMGGGPRGKLPAHIRECAAIKILFKGRHLVTYPCRMPGLSHRLDSAHQGHRVYFGTRDGYVVIRAESLNTGHILEFLAPDILFLPGTFDLPNELRENRCHWINLSTGNVEVRHLNRAWKPNDSDWIISLANRTAFRRQSQLVGPQSGLFRQIASIFGGFVAPEQLTVYQPGGALTVRIPVYDLTFHVNKGRLECRELQAEIDPDQDAGTWYGLRGKLFFRDVQNKTKRFILVPLGSPYALEGGWRPGCTASIGIREDPMFGRFEVDDTLGRLTCVPEPALIYNKALIHALTTFCSPDPLTGRTGTEEAAETLRSAVAQPWQPLANLPKIALRALRGLLPKREYYPQGLKCLQKVEWDDMLPSFVQSDAFEALIYDIEHKSFKLALFSETSSAENGDTSSTEPKPPSDLRQRGELQQAVYAPGVIVSEAAAAWGADLSTRVYNSRHRRDRPPFSTNVYNLVYAMRSSTPLDSSRNLTDILEESDLIGGVPQSMQGNRGPLVDQIVVNFFEQFGELVDFCRRTSSIRPNSKREFRFALLAFSPQVDVDLLHWLAIIAMDESIAEICPPRHPQFAGFKKRECPTLEELVSRMRHAHRPFSHNIASSIFGDEASLRAEEAHRLLCEEEALRLAQCLISQWPQTFDVAKGSLDYNSFPSLHLLDALVSVEEDWERRLHNKDLEAYVDAVEAGLLHRQTGPPVGRPLPVTLPSQSDNPNNCKLPLRLANVLQGDDIVSPLIPPVITQTSNATAIIGPISVSTRPRVGQHPRQNLKIVLDSFLEVKGLRKPNTVRQEYARYLSDSLAALDNQTVPERVDDWQFHTVMQVVESKIVLAREHASKIFQDLRRAVLKAHPHVQWLVDGNLFSDIASPATILPLLRQQSDIGMGAPFKQFLTTYGLALTELQRLQRILHTLKQGNRKAAYEEITHAGHENWDPMQHQDWLSIELDCNILIRPTQVDVARAIISPRSGRNSLLQMNMGQGKTSVIMPMVVAELADGESLVRITVPKPLVIQTAQVTQSRIGGLVGRSIAHIPFSRRTSTTQGMLEVYESLHRAARDSRGILLTTTDHLLSFKLRGWQRLIDGPEYHEEAARMLEFQKRLSVHARDILDESDHTLSVKTQLIYPSGAQTTVDGHPFRWLVAEGLLALIESHLPGLQRKFGSDIQIINRNESYPTVHFLRREVQECLQQCLVDDICSGKAWFVHPAPGSSLQPDVQGKICRFLLDATVSKDFLEEVGSLAIEPNSFKKQLLTARGLMAYEILFVCLAKRWNVQYGLSPTRHPVAVPFEAKGVASAQAEFGHPDVAIVLTCLAFYYEGLTEVQLRHGLRLVLASEDPAARYERWHGGASNLKPAIRHWNIINLDDQAQISDLWGHLRYNRHVIDDYLNTFVFPSHAKQFAVKLQASAWDVPNMSLDEIVVGPKASSGARTTGFSGTNDNRQLLPGAIQQDDLTGLLHTNAEVLTYLLEPRNQVYNILCHPSGQRLSEEDLLRRMKDQRIRILIDAGAFVLEMDNKTLAATWLKVDTQAKAAVFFTDDGRAMVMYRGAWLKQVPLLATPFADDLSECVVYLDEAHTRGIDLKLPPFGRGALTLALGQTKDFTVQAALRLRQVASTQSVTFFAPPEVDRSIRDLQHLGSNEKITSSHIVFWLLEQTCRSHDDLQGLHRSQGGDFAQRMSAQYDNRDCLTDTNQRRAVLDVLQQPEAQSLQDIYLIGPSKPSESASTHSPSGTQQLSLIERYGNATDGVHHSAGAGVLDQVEQEREVEFQVEEVREIQKPHHWDAFSFPGLHGAVERFVRTGDLETSSSVKQAYSYISGTSLGAKFKVRNSGGRLFVSPEFSRTIKLPSNDRTTGDNFLRPVHWIIWSCKTETALVVIPEEVELIIPLLLSAKKASSATPNTCLVTYSAPVTKDTLIFDDLQYYTLPALPTSYTFPDWLRIDLGILSGRLYLPFKDCDILAQLISASKDHKQNGVGPSNGYTVSTTLKPFVNDMSGFLLEWLSLRRQGQDVYATPMGYTCTGRVLNASHPFFTAHSVIIDGAEDDMTAENRVGSDGVKRLTEDVEGLSIE</sequence>
<dbReference type="Proteomes" id="UP000193218">
    <property type="component" value="Unassembled WGS sequence"/>
</dbReference>
<evidence type="ECO:0000256" key="6">
    <source>
        <dbReference type="ARBA" id="ARBA00022807"/>
    </source>
</evidence>
<dbReference type="InterPro" id="IPR027417">
    <property type="entry name" value="P-loop_NTPase"/>
</dbReference>
<keyword evidence="3" id="KW-0645">Protease</keyword>
<evidence type="ECO:0000259" key="8">
    <source>
        <dbReference type="Pfam" id="PF12359"/>
    </source>
</evidence>
<evidence type="ECO:0000313" key="10">
    <source>
        <dbReference type="Proteomes" id="UP000193218"/>
    </source>
</evidence>
<keyword evidence="6" id="KW-0788">Thiol protease</keyword>
<dbReference type="InParanoid" id="A0A1Y1U767"/>
<organism evidence="9 10">
    <name type="scientific">Kockovaella imperatae</name>
    <dbReference type="NCBI Taxonomy" id="4999"/>
    <lineage>
        <taxon>Eukaryota</taxon>
        <taxon>Fungi</taxon>
        <taxon>Dikarya</taxon>
        <taxon>Basidiomycota</taxon>
        <taxon>Agaricomycotina</taxon>
        <taxon>Tremellomycetes</taxon>
        <taxon>Tremellales</taxon>
        <taxon>Cuniculitremaceae</taxon>
        <taxon>Kockovaella</taxon>
    </lineage>
</organism>
<accession>A0A1Y1U767</accession>
<evidence type="ECO:0000256" key="3">
    <source>
        <dbReference type="ARBA" id="ARBA00022670"/>
    </source>
</evidence>
<dbReference type="RefSeq" id="XP_021868147.1">
    <property type="nucleotide sequence ID" value="XM_022012174.1"/>
</dbReference>
<dbReference type="PANTHER" id="PTHR13367:SF33">
    <property type="entry name" value="P-LOOP CONTAINING NUCLEOSIDE TRIPHOSPHATE HYDROLASE PROTEIN"/>
    <property type="match status" value="1"/>
</dbReference>
<comment type="caution">
    <text evidence="9">The sequence shown here is derived from an EMBL/GenBank/DDBJ whole genome shotgun (WGS) entry which is preliminary data.</text>
</comment>
<name>A0A1Y1U767_9TREE</name>
<dbReference type="STRING" id="4999.A0A1Y1U767"/>
<evidence type="ECO:0000313" key="9">
    <source>
        <dbReference type="EMBL" id="ORX33848.1"/>
    </source>
</evidence>
<feature type="domain" description="DUF3645" evidence="8">
    <location>
        <begin position="2073"/>
        <end position="2104"/>
    </location>
</feature>
<dbReference type="GeneID" id="33553982"/>
<reference evidence="9 10" key="1">
    <citation type="submission" date="2017-03" db="EMBL/GenBank/DDBJ databases">
        <title>Widespread Adenine N6-methylation of Active Genes in Fungi.</title>
        <authorList>
            <consortium name="DOE Joint Genome Institute"/>
            <person name="Mondo S.J."/>
            <person name="Dannebaum R.O."/>
            <person name="Kuo R.C."/>
            <person name="Louie K.B."/>
            <person name="Bewick A.J."/>
            <person name="Labutti K."/>
            <person name="Haridas S."/>
            <person name="Kuo A."/>
            <person name="Salamov A."/>
            <person name="Ahrendt S.R."/>
            <person name="Lau R."/>
            <person name="Bowen B.P."/>
            <person name="Lipzen A."/>
            <person name="Sullivan W."/>
            <person name="Andreopoulos W.B."/>
            <person name="Clum A."/>
            <person name="Lindquist E."/>
            <person name="Daum C."/>
            <person name="Northen T.R."/>
            <person name="Ramamoorthy G."/>
            <person name="Schmitz R.J."/>
            <person name="Gryganskyi A."/>
            <person name="Culley D."/>
            <person name="Magnuson J."/>
            <person name="James T.Y."/>
            <person name="O'Malley M.A."/>
            <person name="Stajich J.E."/>
            <person name="Spatafora J.W."/>
            <person name="Visel A."/>
            <person name="Grigoriev I.V."/>
        </authorList>
    </citation>
    <scope>NUCLEOTIDE SEQUENCE [LARGE SCALE GENOMIC DNA]</scope>
    <source>
        <strain evidence="9 10">NRRL Y-17943</strain>
    </source>
</reference>
<protein>
    <recommendedName>
        <fullName evidence="2">ubiquitinyl hydrolase 1</fullName>
        <ecNumber evidence="2">3.4.19.12</ecNumber>
    </recommendedName>
</protein>
<dbReference type="OrthoDB" id="3182339at2759"/>
<evidence type="ECO:0000256" key="4">
    <source>
        <dbReference type="ARBA" id="ARBA00022786"/>
    </source>
</evidence>
<gene>
    <name evidence="9" type="ORF">BD324DRAFT_205608</name>
</gene>
<dbReference type="GO" id="GO:0004843">
    <property type="term" value="F:cysteine-type deubiquitinase activity"/>
    <property type="evidence" value="ECO:0007669"/>
    <property type="project" value="UniProtKB-EC"/>
</dbReference>
<evidence type="ECO:0000256" key="2">
    <source>
        <dbReference type="ARBA" id="ARBA00012759"/>
    </source>
</evidence>
<dbReference type="InterPro" id="IPR022099">
    <property type="entry name" value="DUF3638"/>
</dbReference>
<dbReference type="PANTHER" id="PTHR13367">
    <property type="entry name" value="UBIQUITIN THIOESTERASE"/>
    <property type="match status" value="1"/>
</dbReference>
<evidence type="ECO:0000256" key="1">
    <source>
        <dbReference type="ARBA" id="ARBA00000707"/>
    </source>
</evidence>
<keyword evidence="5" id="KW-0378">Hydrolase</keyword>
<dbReference type="EC" id="3.4.19.12" evidence="2"/>
<dbReference type="GO" id="GO:0006508">
    <property type="term" value="P:proteolysis"/>
    <property type="evidence" value="ECO:0007669"/>
    <property type="project" value="UniProtKB-KW"/>
</dbReference>
<proteinExistence type="predicted"/>
<keyword evidence="10" id="KW-1185">Reference proteome</keyword>